<name>A0ABV1FDZ4_9FIRM</name>
<keyword evidence="4" id="KW-1185">Reference proteome</keyword>
<protein>
    <submittedName>
        <fullName evidence="3">ADP-ribosylglycohydrolase family protein</fullName>
    </submittedName>
</protein>
<evidence type="ECO:0000313" key="4">
    <source>
        <dbReference type="Proteomes" id="UP001438008"/>
    </source>
</evidence>
<dbReference type="PANTHER" id="PTHR16222">
    <property type="entry name" value="ADP-RIBOSYLGLYCOHYDROLASE"/>
    <property type="match status" value="1"/>
</dbReference>
<dbReference type="InterPro" id="IPR050792">
    <property type="entry name" value="ADP-ribosylglycohydrolase"/>
</dbReference>
<dbReference type="InterPro" id="IPR036705">
    <property type="entry name" value="Ribosyl_crysJ1_sf"/>
</dbReference>
<dbReference type="Gene3D" id="1.10.4080.10">
    <property type="entry name" value="ADP-ribosylation/Crystallin J1"/>
    <property type="match status" value="1"/>
</dbReference>
<proteinExistence type="inferred from homology"/>
<evidence type="ECO:0000256" key="1">
    <source>
        <dbReference type="ARBA" id="ARBA00010702"/>
    </source>
</evidence>
<dbReference type="InterPro" id="IPR005502">
    <property type="entry name" value="Ribosyl_crysJ1"/>
</dbReference>
<organism evidence="3 4">
    <name type="scientific">Laedolimicola intestinihominis</name>
    <dbReference type="NCBI Taxonomy" id="3133166"/>
    <lineage>
        <taxon>Bacteria</taxon>
        <taxon>Bacillati</taxon>
        <taxon>Bacillota</taxon>
        <taxon>Clostridia</taxon>
        <taxon>Lachnospirales</taxon>
        <taxon>Lachnospiraceae</taxon>
        <taxon>Laedolimicola</taxon>
    </lineage>
</organism>
<keyword evidence="2" id="KW-0378">Hydrolase</keyword>
<sequence length="347" mass="37477">MDRKTVYDKILGSMVYCALGDAMGAVTENLSFDQIRDKYPGGVRELIAPDKTAFAYGNTPGQITDDFSQTYLLTEEIIKNNGVISPDCVEEMLIRWSNIPKYFNRFAGPTTRSAIAAIRAKKEGREYVVNEVIDYARQATNGSAMKISPAGFFNPGDVDKAIEDAVCVTRVTHDNQLAISGACATAAAISRAFDEKASVYDIIQAGIYGARKGEEIGMRISRTVGGPSVTERIGMAVAIAMLPESKEDRLRKIYNPVGTGLHVSEAVPAAFGIILICDGDNWESVCEAVNVGYDTDTVAAIVGSIVGALKGTAGISEELFEILNRENEIALEETAEKVTALVYDKMK</sequence>
<evidence type="ECO:0000313" key="3">
    <source>
        <dbReference type="EMBL" id="MEQ2471601.1"/>
    </source>
</evidence>
<dbReference type="RefSeq" id="WP_349163827.1">
    <property type="nucleotide sequence ID" value="NZ_JBBMFE010000002.1"/>
</dbReference>
<accession>A0ABV1FDZ4</accession>
<comment type="caution">
    <text evidence="3">The sequence shown here is derived from an EMBL/GenBank/DDBJ whole genome shotgun (WGS) entry which is preliminary data.</text>
</comment>
<dbReference type="SUPFAM" id="SSF101478">
    <property type="entry name" value="ADP-ribosylglycohydrolase"/>
    <property type="match status" value="1"/>
</dbReference>
<evidence type="ECO:0000256" key="2">
    <source>
        <dbReference type="ARBA" id="ARBA00022801"/>
    </source>
</evidence>
<reference evidence="3 4" key="1">
    <citation type="submission" date="2024-03" db="EMBL/GenBank/DDBJ databases">
        <title>Human intestinal bacterial collection.</title>
        <authorList>
            <person name="Pauvert C."/>
            <person name="Hitch T.C.A."/>
            <person name="Clavel T."/>
        </authorList>
    </citation>
    <scope>NUCLEOTIDE SEQUENCE [LARGE SCALE GENOMIC DNA]</scope>
    <source>
        <strain evidence="3 4">CLA-AA-H132</strain>
    </source>
</reference>
<comment type="similarity">
    <text evidence="1">Belongs to the ADP-ribosylglycohydrolase family.</text>
</comment>
<dbReference type="Pfam" id="PF03747">
    <property type="entry name" value="ADP_ribosyl_GH"/>
    <property type="match status" value="1"/>
</dbReference>
<dbReference type="Proteomes" id="UP001438008">
    <property type="component" value="Unassembled WGS sequence"/>
</dbReference>
<dbReference type="PANTHER" id="PTHR16222:SF24">
    <property type="entry name" value="ADP-RIBOSYLHYDROLASE ARH3"/>
    <property type="match status" value="1"/>
</dbReference>
<dbReference type="EMBL" id="JBBMFE010000002">
    <property type="protein sequence ID" value="MEQ2471601.1"/>
    <property type="molecule type" value="Genomic_DNA"/>
</dbReference>
<gene>
    <name evidence="3" type="ORF">WMO29_03725</name>
</gene>